<dbReference type="InterPro" id="IPR013486">
    <property type="entry name" value="SpoIID/LytB"/>
</dbReference>
<dbReference type="PANTHER" id="PTHR30032">
    <property type="entry name" value="N-ACETYLMURAMOYL-L-ALANINE AMIDASE-RELATED"/>
    <property type="match status" value="1"/>
</dbReference>
<dbReference type="GO" id="GO:0030288">
    <property type="term" value="C:outer membrane-bounded periplasmic space"/>
    <property type="evidence" value="ECO:0007669"/>
    <property type="project" value="TreeGrafter"/>
</dbReference>
<feature type="transmembrane region" description="Helical" evidence="1">
    <location>
        <begin position="13"/>
        <end position="35"/>
    </location>
</feature>
<feature type="domain" description="Sporulation stage II protein D amidase enhancer LytB N-terminal" evidence="2">
    <location>
        <begin position="73"/>
        <end position="180"/>
    </location>
</feature>
<dbReference type="Proteomes" id="UP001056429">
    <property type="component" value="Unassembled WGS sequence"/>
</dbReference>
<dbReference type="InterPro" id="IPR051922">
    <property type="entry name" value="Bact_Sporulation_Assoc"/>
</dbReference>
<keyword evidence="1" id="KW-1133">Transmembrane helix</keyword>
<reference evidence="3" key="2">
    <citation type="submission" date="2021-04" db="EMBL/GenBank/DDBJ databases">
        <authorList>
            <person name="Dong X."/>
        </authorList>
    </citation>
    <scope>NUCLEOTIDE SEQUENCE</scope>
    <source>
        <strain evidence="3">ZWT</strain>
    </source>
</reference>
<accession>A0A9J6P0M3</accession>
<name>A0A9J6P0M3_9CLOT</name>
<dbReference type="GO" id="GO:0030435">
    <property type="term" value="P:sporulation resulting in formation of a cellular spore"/>
    <property type="evidence" value="ECO:0007669"/>
    <property type="project" value="InterPro"/>
</dbReference>
<dbReference type="EMBL" id="JAGSOJ010000002">
    <property type="protein sequence ID" value="MCM1990083.1"/>
    <property type="molecule type" value="Genomic_DNA"/>
</dbReference>
<dbReference type="NCBIfam" id="TIGR02669">
    <property type="entry name" value="SpoIID_LytB"/>
    <property type="match status" value="1"/>
</dbReference>
<sequence length="350" mass="39615">MNKNNYKVNFFDIVIGVLSIVLFLFVTTLLVNLGAGKGGNMVEEREVIKESSDKYKVTQREKEEIYIKVYLTKKDVVETIPLEIYLKGVVASEMPAEFKLEALKAQTVAARTYALSHMKQYKGIPCLKAKEHDADICDSTHCQVYISEAEMKNIWGEDYERYYKKISEAVKLTEGVVITYNGELIDSPYYFAASSGFTENSKEVFSESRPYLTSVQSYGDSDAPKFSSTVKINKMDFIKVIKDNYKGVTLYKSSLMDQVNIIERTDAGNVKEIIIGDVSLKGTEFRKLFSLNSADFILSEEGENLIVYCQGYGHEVGMSQWGANGMAKIGKKYNEILKHYYIGTDTNKIF</sequence>
<reference evidence="3" key="1">
    <citation type="journal article" date="2021" name="mSystems">
        <title>Bacteria and Archaea Synergistically Convert Glycine Betaine to Biogenic Methane in the Formosa Cold Seep of the South China Sea.</title>
        <authorList>
            <person name="Li L."/>
            <person name="Zhang W."/>
            <person name="Zhang S."/>
            <person name="Song L."/>
            <person name="Sun Q."/>
            <person name="Zhang H."/>
            <person name="Xiang H."/>
            <person name="Dong X."/>
        </authorList>
    </citation>
    <scope>NUCLEOTIDE SEQUENCE</scope>
    <source>
        <strain evidence="3">ZWT</strain>
    </source>
</reference>
<dbReference type="Pfam" id="PF08486">
    <property type="entry name" value="SpoIID"/>
    <property type="match status" value="1"/>
</dbReference>
<evidence type="ECO:0000313" key="3">
    <source>
        <dbReference type="EMBL" id="MCM1990083.1"/>
    </source>
</evidence>
<evidence type="ECO:0000313" key="4">
    <source>
        <dbReference type="Proteomes" id="UP001056429"/>
    </source>
</evidence>
<comment type="caution">
    <text evidence="3">The sequence shown here is derived from an EMBL/GenBank/DDBJ whole genome shotgun (WGS) entry which is preliminary data.</text>
</comment>
<dbReference type="InterPro" id="IPR013693">
    <property type="entry name" value="SpoIID/LytB_N"/>
</dbReference>
<evidence type="ECO:0000259" key="2">
    <source>
        <dbReference type="Pfam" id="PF08486"/>
    </source>
</evidence>
<dbReference type="AlphaFoldDB" id="A0A9J6P0M3"/>
<dbReference type="RefSeq" id="WP_250859127.1">
    <property type="nucleotide sequence ID" value="NZ_JAGSOJ010000002.1"/>
</dbReference>
<keyword evidence="4" id="KW-1185">Reference proteome</keyword>
<protein>
    <submittedName>
        <fullName evidence="3">Stage II sporulation protein D</fullName>
    </submittedName>
</protein>
<gene>
    <name evidence="3" type="primary">spoIID</name>
    <name evidence="3" type="ORF">KDK92_10035</name>
</gene>
<organism evidence="3 4">
    <name type="scientific">Oceanirhabdus seepicola</name>
    <dbReference type="NCBI Taxonomy" id="2828781"/>
    <lineage>
        <taxon>Bacteria</taxon>
        <taxon>Bacillati</taxon>
        <taxon>Bacillota</taxon>
        <taxon>Clostridia</taxon>
        <taxon>Eubacteriales</taxon>
        <taxon>Clostridiaceae</taxon>
        <taxon>Oceanirhabdus</taxon>
    </lineage>
</organism>
<keyword evidence="1" id="KW-0812">Transmembrane</keyword>
<dbReference type="NCBIfam" id="TIGR02870">
    <property type="entry name" value="spore_II_D"/>
    <property type="match status" value="1"/>
</dbReference>
<dbReference type="PANTHER" id="PTHR30032:SF4">
    <property type="entry name" value="AMIDASE ENHANCER"/>
    <property type="match status" value="1"/>
</dbReference>
<dbReference type="InterPro" id="IPR014225">
    <property type="entry name" value="Spore_II_D_firmicutes"/>
</dbReference>
<keyword evidence="1" id="KW-0472">Membrane</keyword>
<evidence type="ECO:0000256" key="1">
    <source>
        <dbReference type="SAM" id="Phobius"/>
    </source>
</evidence>
<proteinExistence type="predicted"/>